<evidence type="ECO:0000256" key="1">
    <source>
        <dbReference type="ARBA" id="ARBA00004141"/>
    </source>
</evidence>
<feature type="transmembrane region" description="Helical" evidence="5">
    <location>
        <begin position="114"/>
        <end position="135"/>
    </location>
</feature>
<dbReference type="RefSeq" id="WP_012418162.1">
    <property type="nucleotide sequence ID" value="NC_010645.1"/>
</dbReference>
<dbReference type="KEGG" id="bav:BAV2505"/>
<dbReference type="GeneID" id="92934314"/>
<feature type="domain" description="EamA" evidence="6">
    <location>
        <begin position="146"/>
        <end position="284"/>
    </location>
</feature>
<dbReference type="EMBL" id="AM167904">
    <property type="protein sequence ID" value="CAJ50115.1"/>
    <property type="molecule type" value="Genomic_DNA"/>
</dbReference>
<feature type="transmembrane region" description="Helical" evidence="5">
    <location>
        <begin position="214"/>
        <end position="235"/>
    </location>
</feature>
<dbReference type="GO" id="GO:0016020">
    <property type="term" value="C:membrane"/>
    <property type="evidence" value="ECO:0007669"/>
    <property type="project" value="UniProtKB-SubCell"/>
</dbReference>
<protein>
    <submittedName>
        <fullName evidence="7">Probable amino acid metabolite efflux pump</fullName>
    </submittedName>
</protein>
<keyword evidence="2 5" id="KW-0812">Transmembrane</keyword>
<dbReference type="Proteomes" id="UP000001977">
    <property type="component" value="Chromosome"/>
</dbReference>
<evidence type="ECO:0000259" key="6">
    <source>
        <dbReference type="Pfam" id="PF00892"/>
    </source>
</evidence>
<evidence type="ECO:0000256" key="3">
    <source>
        <dbReference type="ARBA" id="ARBA00022989"/>
    </source>
</evidence>
<dbReference type="Pfam" id="PF00892">
    <property type="entry name" value="EamA"/>
    <property type="match status" value="2"/>
</dbReference>
<evidence type="ECO:0000256" key="2">
    <source>
        <dbReference type="ARBA" id="ARBA00022692"/>
    </source>
</evidence>
<feature type="transmembrane region" description="Helical" evidence="5">
    <location>
        <begin position="58"/>
        <end position="80"/>
    </location>
</feature>
<feature type="transmembrane region" description="Helical" evidence="5">
    <location>
        <begin position="267"/>
        <end position="288"/>
    </location>
</feature>
<reference evidence="7 8" key="1">
    <citation type="journal article" date="2006" name="J. Bacteriol.">
        <title>Comparison of the genome sequence of the poultry pathogen Bordetella avium with those of B. bronchiseptica, B. pertussis, and B. parapertussis reveals extensive diversity in surface structures associated with host interaction.</title>
        <authorList>
            <person name="Sebaihia M."/>
            <person name="Preston A."/>
            <person name="Maskell D.J."/>
            <person name="Kuzmiak H."/>
            <person name="Connell T.D."/>
            <person name="King N.D."/>
            <person name="Orndorff P.E."/>
            <person name="Miyamoto D.M."/>
            <person name="Thomson N.R."/>
            <person name="Harris D."/>
            <person name="Goble A."/>
            <person name="Lord A."/>
            <person name="Murphy L."/>
            <person name="Quail M.A."/>
            <person name="Rutter S."/>
            <person name="Squares R."/>
            <person name="Squares S."/>
            <person name="Woodward J."/>
            <person name="Parkhill J."/>
            <person name="Temple L.M."/>
        </authorList>
    </citation>
    <scope>NUCLEOTIDE SEQUENCE [LARGE SCALE GENOMIC DNA]</scope>
    <source>
        <strain evidence="7 8">197N</strain>
    </source>
</reference>
<feature type="transmembrane region" description="Helical" evidence="5">
    <location>
        <begin position="141"/>
        <end position="163"/>
    </location>
</feature>
<keyword evidence="8" id="KW-1185">Reference proteome</keyword>
<evidence type="ECO:0000256" key="4">
    <source>
        <dbReference type="ARBA" id="ARBA00023136"/>
    </source>
</evidence>
<dbReference type="SUPFAM" id="SSF103481">
    <property type="entry name" value="Multidrug resistance efflux transporter EmrE"/>
    <property type="match status" value="2"/>
</dbReference>
<dbReference type="InterPro" id="IPR050638">
    <property type="entry name" value="AA-Vitamin_Transporters"/>
</dbReference>
<feature type="transmembrane region" description="Helical" evidence="5">
    <location>
        <begin position="242"/>
        <end position="261"/>
    </location>
</feature>
<keyword evidence="4 5" id="KW-0472">Membrane</keyword>
<feature type="domain" description="EamA" evidence="6">
    <location>
        <begin position="6"/>
        <end position="130"/>
    </location>
</feature>
<keyword evidence="3 5" id="KW-1133">Transmembrane helix</keyword>
<name>Q2KXC0_BORA1</name>
<dbReference type="OrthoDB" id="7158585at2"/>
<feature type="transmembrane region" description="Helical" evidence="5">
    <location>
        <begin position="33"/>
        <end position="51"/>
    </location>
</feature>
<gene>
    <name evidence="7" type="primary">eamA</name>
    <name evidence="7" type="ordered locus">BAV2505</name>
</gene>
<evidence type="ECO:0000313" key="8">
    <source>
        <dbReference type="Proteomes" id="UP000001977"/>
    </source>
</evidence>
<feature type="transmembrane region" description="Helical" evidence="5">
    <location>
        <begin position="86"/>
        <end position="107"/>
    </location>
</feature>
<dbReference type="InterPro" id="IPR037185">
    <property type="entry name" value="EmrE-like"/>
</dbReference>
<dbReference type="HOGENOM" id="CLU_033863_20_1_4"/>
<accession>Q2KXC0</accession>
<dbReference type="eggNOG" id="COG0697">
    <property type="taxonomic scope" value="Bacteria"/>
</dbReference>
<feature type="transmembrane region" description="Helical" evidence="5">
    <location>
        <begin position="175"/>
        <end position="194"/>
    </location>
</feature>
<dbReference type="STRING" id="360910.BAV2505"/>
<evidence type="ECO:0000313" key="7">
    <source>
        <dbReference type="EMBL" id="CAJ50115.1"/>
    </source>
</evidence>
<dbReference type="PANTHER" id="PTHR32322">
    <property type="entry name" value="INNER MEMBRANE TRANSPORTER"/>
    <property type="match status" value="1"/>
</dbReference>
<proteinExistence type="predicted"/>
<sequence length="293" mass="31469">MPLPHLLLAVFVVFIWGTNFVVIKWGLADFPPFLFATLRFVLSVLPWLFLVRRPQVSWTSLASVGMLLGVGQFGLLYWAMQGSISPGLASLVIQSQVFFTILIAVVLNGERLRALQYLAMLLAVGGYILVGWHSVADPGAAVTPGGLGLVLAAACCWACANTVVRRVGRVNMGGFIIWSSLFATLPLALLSLLLDGPVQIADALRDATWSGWAATLWQALGNTLLGFGIWNWLLVRHRASQVTPLALLVPVFGMLSAALLLDEPLPGWKLGAAALVLSGLALNVYAGWRSARA</sequence>
<comment type="subcellular location">
    <subcellularLocation>
        <location evidence="1">Membrane</location>
        <topology evidence="1">Multi-pass membrane protein</topology>
    </subcellularLocation>
</comment>
<dbReference type="PANTHER" id="PTHR32322:SF9">
    <property type="entry name" value="AMINO-ACID METABOLITE EFFLUX PUMP-RELATED"/>
    <property type="match status" value="1"/>
</dbReference>
<feature type="transmembrane region" description="Helical" evidence="5">
    <location>
        <begin position="7"/>
        <end position="27"/>
    </location>
</feature>
<organism evidence="7 8">
    <name type="scientific">Bordetella avium (strain 197N)</name>
    <dbReference type="NCBI Taxonomy" id="360910"/>
    <lineage>
        <taxon>Bacteria</taxon>
        <taxon>Pseudomonadati</taxon>
        <taxon>Pseudomonadota</taxon>
        <taxon>Betaproteobacteria</taxon>
        <taxon>Burkholderiales</taxon>
        <taxon>Alcaligenaceae</taxon>
        <taxon>Bordetella</taxon>
    </lineage>
</organism>
<evidence type="ECO:0000256" key="5">
    <source>
        <dbReference type="SAM" id="Phobius"/>
    </source>
</evidence>
<dbReference type="InterPro" id="IPR000620">
    <property type="entry name" value="EamA_dom"/>
</dbReference>
<dbReference type="AlphaFoldDB" id="Q2KXC0"/>